<keyword evidence="2" id="KW-0812">Transmembrane</keyword>
<sequence>MATPVLSEALSIMTLAPVVRQIATSTTTGTAPAETSLTVEKVPPSIGPIPLAAFIPMCFFAPFLISSAIYLFYKYTIKRCNDNRRKKREPEAKEPEADAHRDVEMQVAGFVQAPAPARTRIRKERRGGELEPVQEKGNSMNMPEHMGSPLKSQVHFNAY</sequence>
<dbReference type="EMBL" id="JAPEUX010000004">
    <property type="protein sequence ID" value="KAJ4353590.1"/>
    <property type="molecule type" value="Genomic_DNA"/>
</dbReference>
<accession>A0A9W8XKK5</accession>
<feature type="compositionally biased region" description="Basic and acidic residues" evidence="1">
    <location>
        <begin position="83"/>
        <end position="104"/>
    </location>
</feature>
<keyword evidence="4" id="KW-1185">Reference proteome</keyword>
<feature type="region of interest" description="Disordered" evidence="1">
    <location>
        <begin position="83"/>
        <end position="105"/>
    </location>
</feature>
<evidence type="ECO:0000313" key="3">
    <source>
        <dbReference type="EMBL" id="KAJ4353590.1"/>
    </source>
</evidence>
<organism evidence="3 4">
    <name type="scientific">Didymosphaeria variabile</name>
    <dbReference type="NCBI Taxonomy" id="1932322"/>
    <lineage>
        <taxon>Eukaryota</taxon>
        <taxon>Fungi</taxon>
        <taxon>Dikarya</taxon>
        <taxon>Ascomycota</taxon>
        <taxon>Pezizomycotina</taxon>
        <taxon>Dothideomycetes</taxon>
        <taxon>Pleosporomycetidae</taxon>
        <taxon>Pleosporales</taxon>
        <taxon>Massarineae</taxon>
        <taxon>Didymosphaeriaceae</taxon>
        <taxon>Didymosphaeria</taxon>
    </lineage>
</organism>
<feature type="region of interest" description="Disordered" evidence="1">
    <location>
        <begin position="121"/>
        <end position="151"/>
    </location>
</feature>
<name>A0A9W8XKK5_9PLEO</name>
<dbReference type="AlphaFoldDB" id="A0A9W8XKK5"/>
<reference evidence="3" key="1">
    <citation type="submission" date="2022-10" db="EMBL/GenBank/DDBJ databases">
        <title>Tapping the CABI collections for fungal endophytes: first genome assemblies for Collariella, Neodidymelliopsis, Ascochyta clinopodiicola, Didymella pomorum, Didymosphaeria variabile, Neocosmospora piperis and Neocucurbitaria cava.</title>
        <authorList>
            <person name="Hill R."/>
        </authorList>
    </citation>
    <scope>NUCLEOTIDE SEQUENCE</scope>
    <source>
        <strain evidence="3">IMI 356815</strain>
    </source>
</reference>
<keyword evidence="2" id="KW-1133">Transmembrane helix</keyword>
<evidence type="ECO:0000313" key="4">
    <source>
        <dbReference type="Proteomes" id="UP001140513"/>
    </source>
</evidence>
<dbReference type="RefSeq" id="XP_056071364.1">
    <property type="nucleotide sequence ID" value="XM_056214097.1"/>
</dbReference>
<dbReference type="OrthoDB" id="3794851at2759"/>
<evidence type="ECO:0000256" key="2">
    <source>
        <dbReference type="SAM" id="Phobius"/>
    </source>
</evidence>
<protein>
    <submittedName>
        <fullName evidence="3">Uncharacterized protein</fullName>
    </submittedName>
</protein>
<keyword evidence="2" id="KW-0472">Membrane</keyword>
<dbReference type="GeneID" id="80908850"/>
<comment type="caution">
    <text evidence="3">The sequence shown here is derived from an EMBL/GenBank/DDBJ whole genome shotgun (WGS) entry which is preliminary data.</text>
</comment>
<dbReference type="Proteomes" id="UP001140513">
    <property type="component" value="Unassembled WGS sequence"/>
</dbReference>
<evidence type="ECO:0000256" key="1">
    <source>
        <dbReference type="SAM" id="MobiDB-lite"/>
    </source>
</evidence>
<feature type="transmembrane region" description="Helical" evidence="2">
    <location>
        <begin position="51"/>
        <end position="73"/>
    </location>
</feature>
<gene>
    <name evidence="3" type="ORF">N0V89_005320</name>
</gene>
<proteinExistence type="predicted"/>